<dbReference type="EMBL" id="FOWC01000002">
    <property type="protein sequence ID" value="SFO57231.1"/>
    <property type="molecule type" value="Genomic_DNA"/>
</dbReference>
<feature type="compositionally biased region" description="Basic residues" evidence="1">
    <location>
        <begin position="160"/>
        <end position="175"/>
    </location>
</feature>
<reference evidence="2 3" key="1">
    <citation type="submission" date="2016-10" db="EMBL/GenBank/DDBJ databases">
        <authorList>
            <person name="de Groot N.N."/>
        </authorList>
    </citation>
    <scope>NUCLEOTIDE SEQUENCE [LARGE SCALE GENOMIC DNA]</scope>
    <source>
        <strain evidence="2 3">DSM 44637</strain>
    </source>
</reference>
<protein>
    <submittedName>
        <fullName evidence="2">Collagen, middle region</fullName>
    </submittedName>
</protein>
<gene>
    <name evidence="2" type="ORF">SAMN05421854_102349</name>
</gene>
<name>A0A1I5IB43_9PSEU</name>
<evidence type="ECO:0000313" key="2">
    <source>
        <dbReference type="EMBL" id="SFO57231.1"/>
    </source>
</evidence>
<feature type="region of interest" description="Disordered" evidence="1">
    <location>
        <begin position="138"/>
        <end position="206"/>
    </location>
</feature>
<feature type="compositionally biased region" description="Polar residues" evidence="1">
    <location>
        <begin position="181"/>
        <end position="190"/>
    </location>
</feature>
<dbReference type="Proteomes" id="UP000199137">
    <property type="component" value="Unassembled WGS sequence"/>
</dbReference>
<evidence type="ECO:0000256" key="1">
    <source>
        <dbReference type="SAM" id="MobiDB-lite"/>
    </source>
</evidence>
<accession>A0A1I5IB43</accession>
<proteinExistence type="predicted"/>
<sequence length="300" mass="30424">MARVSWFGSAQGGTGLAWVRAGLARFGARLTRLGAGLARLGAGLARFGAALARFGTALARLGTGLARFGAALARLGTALARFGTALARLGTALAQLGTALARFGTALAQLGTGLARFGAALAQLGAGLAQLGATLPPARRSTGAARRSTRQPAAGSAAGGRHRGAGHGSPNRRARGAASRPLSSRGQTGSDRCDEPGWHGSSRTRLTLAGRSEDGWDWTEPSPDFVPPARFASLSSPEGRARLGYGPVSGCLGRLPSPLMRCGSGSSSTMGFGRFAPAVTEAQLNQPFTVPKSRAPVTSP</sequence>
<organism evidence="2 3">
    <name type="scientific">Amycolatopsis rubida</name>
    <dbReference type="NCBI Taxonomy" id="112413"/>
    <lineage>
        <taxon>Bacteria</taxon>
        <taxon>Bacillati</taxon>
        <taxon>Actinomycetota</taxon>
        <taxon>Actinomycetes</taxon>
        <taxon>Pseudonocardiales</taxon>
        <taxon>Pseudonocardiaceae</taxon>
        <taxon>Amycolatopsis</taxon>
    </lineage>
</organism>
<keyword evidence="2" id="KW-0176">Collagen</keyword>
<evidence type="ECO:0000313" key="3">
    <source>
        <dbReference type="Proteomes" id="UP000199137"/>
    </source>
</evidence>
<dbReference type="AlphaFoldDB" id="A0A1I5IB43"/>
<dbReference type="STRING" id="112413.SAMN05421854_102349"/>